<dbReference type="AlphaFoldDB" id="A0A934SAU5"/>
<dbReference type="EMBL" id="JAENIJ010000011">
    <property type="protein sequence ID" value="MBK1882504.1"/>
    <property type="molecule type" value="Genomic_DNA"/>
</dbReference>
<accession>A0A934SAU5</accession>
<comment type="caution">
    <text evidence="1">The sequence shown here is derived from an EMBL/GenBank/DDBJ whole genome shotgun (WGS) entry which is preliminary data.</text>
</comment>
<evidence type="ECO:0000313" key="1">
    <source>
        <dbReference type="EMBL" id="MBK1882504.1"/>
    </source>
</evidence>
<name>A0A934SAU5_9BACT</name>
<dbReference type="Proteomes" id="UP000603141">
    <property type="component" value="Unassembled WGS sequence"/>
</dbReference>
<gene>
    <name evidence="1" type="ORF">JIN85_08760</name>
</gene>
<sequence>MSDPQLHHLCLTHSPLVTLVFQTAMDQQGIPATNISSISRRSVRPAGRGICLDDLSDGLEACFKAMNRAGYQQRKKALREKVSELTNHQPFIAYLPHLRKPLYQEVISHPACVGYQFVEEGFSSMAWKNWQKSETRLGKRLQNKLRTLISGAAYQSERAMFDTDDAKFSGAIRLSSHAFAGMPKVTDVAAAIPPLKTGSTEKHLYAILDTSYLHRKIRWADYEAALVDAILEAAEGMTSIRIKFHFADSAAPCHFQSAESRITAAIGKKLILLDRDFSVEENLTGDDCLLFAVTSLGYYSALFGARVKCFAPAVQGLNLDRWIEDCLLPDDFRAVVKL</sequence>
<protein>
    <submittedName>
        <fullName evidence="1">Uncharacterized protein</fullName>
    </submittedName>
</protein>
<evidence type="ECO:0000313" key="2">
    <source>
        <dbReference type="Proteomes" id="UP000603141"/>
    </source>
</evidence>
<reference evidence="1" key="1">
    <citation type="submission" date="2021-01" db="EMBL/GenBank/DDBJ databases">
        <title>Modified the classification status of verrucomicrobia.</title>
        <authorList>
            <person name="Feng X."/>
        </authorList>
    </citation>
    <scope>NUCLEOTIDE SEQUENCE</scope>
    <source>
        <strain evidence="1">KCTC 22041</strain>
    </source>
</reference>
<dbReference type="RefSeq" id="WP_200269707.1">
    <property type="nucleotide sequence ID" value="NZ_JAENIJ010000011.1"/>
</dbReference>
<proteinExistence type="predicted"/>
<keyword evidence="2" id="KW-1185">Reference proteome</keyword>
<organism evidence="1 2">
    <name type="scientific">Luteolibacter pohnpeiensis</name>
    <dbReference type="NCBI Taxonomy" id="454153"/>
    <lineage>
        <taxon>Bacteria</taxon>
        <taxon>Pseudomonadati</taxon>
        <taxon>Verrucomicrobiota</taxon>
        <taxon>Verrucomicrobiia</taxon>
        <taxon>Verrucomicrobiales</taxon>
        <taxon>Verrucomicrobiaceae</taxon>
        <taxon>Luteolibacter</taxon>
    </lineage>
</organism>